<accession>A0ABT4JB09</accession>
<dbReference type="EMBL" id="JAPTYD010000086">
    <property type="protein sequence ID" value="MCZ0964309.1"/>
    <property type="molecule type" value="Genomic_DNA"/>
</dbReference>
<dbReference type="RefSeq" id="WP_268944402.1">
    <property type="nucleotide sequence ID" value="NZ_JAPTYD010000086.1"/>
</dbReference>
<proteinExistence type="predicted"/>
<organism evidence="1 2">
    <name type="scientific">Paracoccus benzoatiresistens</name>
    <dbReference type="NCBI Taxonomy" id="2997341"/>
    <lineage>
        <taxon>Bacteria</taxon>
        <taxon>Pseudomonadati</taxon>
        <taxon>Pseudomonadota</taxon>
        <taxon>Alphaproteobacteria</taxon>
        <taxon>Rhodobacterales</taxon>
        <taxon>Paracoccaceae</taxon>
        <taxon>Paracoccus</taxon>
    </lineage>
</organism>
<name>A0ABT4JB09_9RHOB</name>
<keyword evidence="2" id="KW-1185">Reference proteome</keyword>
<reference evidence="1" key="1">
    <citation type="submission" date="2022-12" db="EMBL/GenBank/DDBJ databases">
        <title>Paracoccus sp. EF6 isolated from a lake water.</title>
        <authorList>
            <person name="Liu H."/>
        </authorList>
    </citation>
    <scope>NUCLEOTIDE SEQUENCE</scope>
    <source>
        <strain evidence="1">EF6</strain>
    </source>
</reference>
<dbReference type="Proteomes" id="UP001149822">
    <property type="component" value="Unassembled WGS sequence"/>
</dbReference>
<protein>
    <submittedName>
        <fullName evidence="1">Uncharacterized protein</fullName>
    </submittedName>
</protein>
<evidence type="ECO:0000313" key="2">
    <source>
        <dbReference type="Proteomes" id="UP001149822"/>
    </source>
</evidence>
<sequence length="60" mass="6417">MKIRITAGGIYGADGEIPVGTELTVKEEPKAWAGRYEVLVEDTKGKEPVTGQKPSDASKN</sequence>
<comment type="caution">
    <text evidence="1">The sequence shown here is derived from an EMBL/GenBank/DDBJ whole genome shotgun (WGS) entry which is preliminary data.</text>
</comment>
<gene>
    <name evidence="1" type="ORF">OU682_22320</name>
</gene>
<evidence type="ECO:0000313" key="1">
    <source>
        <dbReference type="EMBL" id="MCZ0964309.1"/>
    </source>
</evidence>